<dbReference type="AlphaFoldDB" id="A0A844AG19"/>
<reference evidence="1 2" key="1">
    <citation type="journal article" date="2013" name="Genome Biol.">
        <title>Comparative genomics of the core and accessory genomes of 48 Sinorhizobium strains comprising five genospecies.</title>
        <authorList>
            <person name="Sugawara M."/>
            <person name="Epstein B."/>
            <person name="Badgley B.D."/>
            <person name="Unno T."/>
            <person name="Xu L."/>
            <person name="Reese J."/>
            <person name="Gyaneshwar P."/>
            <person name="Denny R."/>
            <person name="Mudge J."/>
            <person name="Bharti A.K."/>
            <person name="Farmer A.D."/>
            <person name="May G.D."/>
            <person name="Woodward J.E."/>
            <person name="Medigue C."/>
            <person name="Vallenet D."/>
            <person name="Lajus A."/>
            <person name="Rouy Z."/>
            <person name="Martinez-Vaz B."/>
            <person name="Tiffin P."/>
            <person name="Young N.D."/>
            <person name="Sadowsky M.J."/>
        </authorList>
    </citation>
    <scope>NUCLEOTIDE SEQUENCE [LARGE SCALE GENOMIC DNA]</scope>
    <source>
        <strain evidence="1 2">USDA205</strain>
    </source>
</reference>
<protein>
    <submittedName>
        <fullName evidence="1">Uncharacterized protein</fullName>
    </submittedName>
</protein>
<evidence type="ECO:0000313" key="1">
    <source>
        <dbReference type="EMBL" id="MQX11913.1"/>
    </source>
</evidence>
<dbReference type="EMBL" id="WISZ01000204">
    <property type="protein sequence ID" value="MQX11913.1"/>
    <property type="molecule type" value="Genomic_DNA"/>
</dbReference>
<organism evidence="1 2">
    <name type="scientific">Rhizobium fredii</name>
    <name type="common">Sinorhizobium fredii</name>
    <dbReference type="NCBI Taxonomy" id="380"/>
    <lineage>
        <taxon>Bacteria</taxon>
        <taxon>Pseudomonadati</taxon>
        <taxon>Pseudomonadota</taxon>
        <taxon>Alphaproteobacteria</taxon>
        <taxon>Hyphomicrobiales</taxon>
        <taxon>Rhizobiaceae</taxon>
        <taxon>Sinorhizobium/Ensifer group</taxon>
        <taxon>Sinorhizobium</taxon>
    </lineage>
</organism>
<accession>A0A844AG19</accession>
<gene>
    <name evidence="1" type="ORF">GHK48_27630</name>
</gene>
<name>A0A844AG19_RHIFR</name>
<dbReference type="RefSeq" id="WP_037402068.1">
    <property type="nucleotide sequence ID" value="NZ_BJNI01000133.1"/>
</dbReference>
<sequence>MNKRSGGAGEDLGLSAAMRRFPIYAPQIQELFAREESFRGMCDDLAAAEQVLTTIDQLPETVRTERRVEYEGLVEDLAQEIEQALQRVKIIPISRPPKH</sequence>
<proteinExistence type="predicted"/>
<dbReference type="GeneID" id="48977165"/>
<dbReference type="Proteomes" id="UP000466694">
    <property type="component" value="Unassembled WGS sequence"/>
</dbReference>
<evidence type="ECO:0000313" key="2">
    <source>
        <dbReference type="Proteomes" id="UP000466694"/>
    </source>
</evidence>
<comment type="caution">
    <text evidence="1">The sequence shown here is derived from an EMBL/GenBank/DDBJ whole genome shotgun (WGS) entry which is preliminary data.</text>
</comment>